<organism evidence="2">
    <name type="scientific">Caenorhabditis remanei</name>
    <name type="common">Caenorhabditis vulgaris</name>
    <dbReference type="NCBI Taxonomy" id="31234"/>
    <lineage>
        <taxon>Eukaryota</taxon>
        <taxon>Metazoa</taxon>
        <taxon>Ecdysozoa</taxon>
        <taxon>Nematoda</taxon>
        <taxon>Chromadorea</taxon>
        <taxon>Rhabditida</taxon>
        <taxon>Rhabditina</taxon>
        <taxon>Rhabditomorpha</taxon>
        <taxon>Rhabditoidea</taxon>
        <taxon>Rhabditidae</taxon>
        <taxon>Peloderinae</taxon>
        <taxon>Caenorhabditis</taxon>
    </lineage>
</organism>
<dbReference type="KEGG" id="crq:GCK72_024393"/>
<dbReference type="HOGENOM" id="CLU_1662424_0_0_1"/>
<protein>
    <submittedName>
        <fullName evidence="1">Uncharacterized protein</fullName>
    </submittedName>
</protein>
<dbReference type="Proteomes" id="UP000008281">
    <property type="component" value="Unassembled WGS sequence"/>
</dbReference>
<dbReference type="PANTHER" id="PTHR37964">
    <property type="entry name" value="SUPPRESSOR"/>
    <property type="match status" value="1"/>
</dbReference>
<proteinExistence type="predicted"/>
<sequence>MNPVDPSHLEPFVLRESPRVTITRDDVLVQLEFTEEHRTIQIIHRDLIRMIPGIKNIVQDLKPDWETEFAIFNFPVTGMDLNATVFVLTHVDKNWSLRSRRRRRPRQSDFPILNAQSLTQLAAIRNVAVRLELREFLDCTDFIISRKRDEQRIRRERTQ</sequence>
<dbReference type="PANTHER" id="PTHR37964:SF1">
    <property type="entry name" value="SUPPRESSOR-RELATED"/>
    <property type="match status" value="1"/>
</dbReference>
<dbReference type="AlphaFoldDB" id="E3LE38"/>
<gene>
    <name evidence="1" type="ORF">CRE_00255</name>
</gene>
<dbReference type="EMBL" id="DS268407">
    <property type="protein sequence ID" value="EFO82711.1"/>
    <property type="molecule type" value="Genomic_DNA"/>
</dbReference>
<keyword evidence="2" id="KW-1185">Reference proteome</keyword>
<reference evidence="1" key="1">
    <citation type="submission" date="2007-07" db="EMBL/GenBank/DDBJ databases">
        <title>PCAP assembly of the Caenorhabditis remanei genome.</title>
        <authorList>
            <consortium name="The Caenorhabditis remanei Sequencing Consortium"/>
            <person name="Wilson R.K."/>
        </authorList>
    </citation>
    <scope>NUCLEOTIDE SEQUENCE [LARGE SCALE GENOMIC DNA]</scope>
    <source>
        <strain evidence="1">PB4641</strain>
    </source>
</reference>
<evidence type="ECO:0000313" key="2">
    <source>
        <dbReference type="Proteomes" id="UP000008281"/>
    </source>
</evidence>
<dbReference type="CTD" id="9823822"/>
<name>E3LE38_CAERE</name>
<dbReference type="GeneID" id="9823822"/>
<accession>E3LE38</accession>
<evidence type="ECO:0000313" key="1">
    <source>
        <dbReference type="EMBL" id="EFO82711.1"/>
    </source>
</evidence>